<feature type="compositionally biased region" description="Acidic residues" evidence="1">
    <location>
        <begin position="503"/>
        <end position="514"/>
    </location>
</feature>
<feature type="compositionally biased region" description="Basic and acidic residues" evidence="1">
    <location>
        <begin position="515"/>
        <end position="534"/>
    </location>
</feature>
<sequence length="750" mass="87280">MSKALPPIGRRQSNSTRRSSVNKMSTYPPKEGSRRTSQARSMGNTARSVSPTATQVPSLPPVDFNLGPMQERVLPSYNDLEDPHLNLYWRRQQYLVYEREEKKRQQRKLEEREARQQEAARRRFKERRQQELLGLSQKKGRPCSSCRNGTHTEASHQPAKPKRKSSTKPANKRPNTYKRPSDAAKAVSPKKEEEPPLSETDSTVGDDIWADRERYLGEEINGISIHYLPLDDNKAFLELEEERRRLRALDKVSYAGVIDDLEKRMKEIATALAEKEKKTAERKLYLDPFPEGILLEEVPLDDDEAFTKMEAERAELLKDGKDTKEIEQKLNDRCHEIAYDMKWKDREGYLGTSLENVAVRELPLDKNSGFLRVEEERKDLLKEEKSPAGDKIISEMENRLKQLATEEAKKKSDQWRELDVEKEESLRRLSAHEEEEQKRLAAEYAKSPNKSDQWRELDTEKEESLRRLSAHEEEEQKRLAAEYAKSPKRTLLSRESIATSYGEDSDDSEEEWRELDEKPAKPLSAHFEKKPEVKDEYDDDDFEVEENTKPAAKDEDEWREIDDEDEDEKAKSPVKPLHSTEEKKVEKDEYDDDDFEDELDVTPKKDASRDLPKADEWKELDEEDVKPLTANFEKAPKKLSAHFEKKPVQPIVATEEKVNDWREISEDDIDEDEKAKTPVKPLHSTEEKKVEKDEYDDDDFEDELDVTPKKEANASRDLPKADEWKELDEEDVKPLTANFEKAPKEALRSL</sequence>
<feature type="compositionally biased region" description="Basic and acidic residues" evidence="1">
    <location>
        <begin position="452"/>
        <end position="480"/>
    </location>
</feature>
<accession>A0A7G2CC37</accession>
<feature type="compositionally biased region" description="Basic and acidic residues" evidence="1">
    <location>
        <begin position="654"/>
        <end position="664"/>
    </location>
</feature>
<feature type="compositionally biased region" description="Polar residues" evidence="1">
    <location>
        <begin position="11"/>
        <end position="25"/>
    </location>
</feature>
<feature type="domain" description="DUF7623" evidence="2">
    <location>
        <begin position="286"/>
        <end position="345"/>
    </location>
</feature>
<feature type="domain" description="DUF7623" evidence="2">
    <location>
        <begin position="352"/>
        <end position="412"/>
    </location>
</feature>
<feature type="domain" description="DUF7623" evidence="2">
    <location>
        <begin position="216"/>
        <end position="278"/>
    </location>
</feature>
<feature type="compositionally biased region" description="Basic and acidic residues" evidence="1">
    <location>
        <begin position="683"/>
        <end position="692"/>
    </location>
</feature>
<evidence type="ECO:0000259" key="2">
    <source>
        <dbReference type="Pfam" id="PF24610"/>
    </source>
</evidence>
<proteinExistence type="predicted"/>
<feature type="region of interest" description="Disordered" evidence="1">
    <location>
        <begin position="654"/>
        <end position="750"/>
    </location>
</feature>
<dbReference type="Proteomes" id="UP000515908">
    <property type="component" value="Chromosome 08"/>
</dbReference>
<evidence type="ECO:0000313" key="4">
    <source>
        <dbReference type="Proteomes" id="UP000515908"/>
    </source>
</evidence>
<feature type="compositionally biased region" description="Acidic residues" evidence="1">
    <location>
        <begin position="535"/>
        <end position="545"/>
    </location>
</feature>
<reference evidence="3 4" key="1">
    <citation type="submission" date="2020-08" db="EMBL/GenBank/DDBJ databases">
        <authorList>
            <person name="Newling K."/>
            <person name="Davey J."/>
            <person name="Forrester S."/>
        </authorList>
    </citation>
    <scope>NUCLEOTIDE SEQUENCE [LARGE SCALE GENOMIC DNA]</scope>
    <source>
        <strain evidence="4">Crithidia deanei Carvalho (ATCC PRA-265)</strain>
    </source>
</reference>
<feature type="compositionally biased region" description="Polar residues" evidence="1">
    <location>
        <begin position="35"/>
        <end position="57"/>
    </location>
</feature>
<keyword evidence="4" id="KW-1185">Reference proteome</keyword>
<name>A0A7G2CC37_9TRYP</name>
<organism evidence="3 4">
    <name type="scientific">Angomonas deanei</name>
    <dbReference type="NCBI Taxonomy" id="59799"/>
    <lineage>
        <taxon>Eukaryota</taxon>
        <taxon>Discoba</taxon>
        <taxon>Euglenozoa</taxon>
        <taxon>Kinetoplastea</taxon>
        <taxon>Metakinetoplastina</taxon>
        <taxon>Trypanosomatida</taxon>
        <taxon>Trypanosomatidae</taxon>
        <taxon>Strigomonadinae</taxon>
        <taxon>Angomonas</taxon>
    </lineage>
</organism>
<feature type="compositionally biased region" description="Acidic residues" evidence="1">
    <location>
        <begin position="588"/>
        <end position="600"/>
    </location>
</feature>
<dbReference type="VEuPathDB" id="TriTrypDB:ADEAN_000485400"/>
<feature type="compositionally biased region" description="Acidic residues" evidence="1">
    <location>
        <begin position="554"/>
        <end position="567"/>
    </location>
</feature>
<gene>
    <name evidence="3" type="ORF">ADEAN_000485400</name>
</gene>
<feature type="compositionally biased region" description="Basic and acidic residues" evidence="1">
    <location>
        <begin position="425"/>
        <end position="441"/>
    </location>
</feature>
<dbReference type="InterPro" id="IPR056040">
    <property type="entry name" value="DUF7623"/>
</dbReference>
<protein>
    <recommendedName>
        <fullName evidence="2">DUF7623 domain-containing protein</fullName>
    </recommendedName>
</protein>
<feature type="region of interest" description="Disordered" evidence="1">
    <location>
        <begin position="1"/>
        <end position="64"/>
    </location>
</feature>
<feature type="compositionally biased region" description="Basic and acidic residues" evidence="1">
    <location>
        <begin position="706"/>
        <end position="724"/>
    </location>
</feature>
<feature type="region of interest" description="Disordered" evidence="1">
    <location>
        <begin position="120"/>
        <end position="205"/>
    </location>
</feature>
<feature type="region of interest" description="Disordered" evidence="1">
    <location>
        <begin position="425"/>
        <end position="622"/>
    </location>
</feature>
<dbReference type="EMBL" id="LR877152">
    <property type="protein sequence ID" value="CAD2217376.1"/>
    <property type="molecule type" value="Genomic_DNA"/>
</dbReference>
<dbReference type="Pfam" id="PF24610">
    <property type="entry name" value="DUF7623"/>
    <property type="match status" value="3"/>
</dbReference>
<feature type="compositionally biased region" description="Basic and acidic residues" evidence="1">
    <location>
        <begin position="578"/>
        <end position="587"/>
    </location>
</feature>
<feature type="compositionally biased region" description="Basic and acidic residues" evidence="1">
    <location>
        <begin position="741"/>
        <end position="750"/>
    </location>
</feature>
<dbReference type="AlphaFoldDB" id="A0A7G2CC37"/>
<feature type="compositionally biased region" description="Basic and acidic residues" evidence="1">
    <location>
        <begin position="601"/>
        <end position="617"/>
    </location>
</feature>
<evidence type="ECO:0000313" key="3">
    <source>
        <dbReference type="EMBL" id="CAD2217376.1"/>
    </source>
</evidence>
<feature type="compositionally biased region" description="Acidic residues" evidence="1">
    <location>
        <begin position="693"/>
        <end position="705"/>
    </location>
</feature>
<evidence type="ECO:0000256" key="1">
    <source>
        <dbReference type="SAM" id="MobiDB-lite"/>
    </source>
</evidence>